<evidence type="ECO:0000313" key="2">
    <source>
        <dbReference type="EMBL" id="MEL4455116.1"/>
    </source>
</evidence>
<keyword evidence="1" id="KW-0812">Transmembrane</keyword>
<keyword evidence="1" id="KW-1133">Transmembrane helix</keyword>
<dbReference type="Proteomes" id="UP001474120">
    <property type="component" value="Unassembled WGS sequence"/>
</dbReference>
<dbReference type="RefSeq" id="WP_342158879.1">
    <property type="nucleotide sequence ID" value="NZ_JBCDNA010000001.1"/>
</dbReference>
<feature type="transmembrane region" description="Helical" evidence="1">
    <location>
        <begin position="158"/>
        <end position="179"/>
    </location>
</feature>
<gene>
    <name evidence="2" type="ORF">AABB81_04365</name>
</gene>
<reference evidence="2 3" key="1">
    <citation type="submission" date="2024-04" db="EMBL/GenBank/DDBJ databases">
        <title>whole genome sequencing of Lutimonas vermicola strain IMCC1616.</title>
        <authorList>
            <person name="Bae S.S."/>
        </authorList>
    </citation>
    <scope>NUCLEOTIDE SEQUENCE [LARGE SCALE GENOMIC DNA]</scope>
    <source>
        <strain evidence="2 3">IMCC1616</strain>
    </source>
</reference>
<protein>
    <submittedName>
        <fullName evidence="2">Uncharacterized protein</fullName>
    </submittedName>
</protein>
<organism evidence="2 3">
    <name type="scientific">Lutimonas vermicola</name>
    <dbReference type="NCBI Taxonomy" id="414288"/>
    <lineage>
        <taxon>Bacteria</taxon>
        <taxon>Pseudomonadati</taxon>
        <taxon>Bacteroidota</taxon>
        <taxon>Flavobacteriia</taxon>
        <taxon>Flavobacteriales</taxon>
        <taxon>Flavobacteriaceae</taxon>
        <taxon>Lutimonas</taxon>
    </lineage>
</organism>
<evidence type="ECO:0000256" key="1">
    <source>
        <dbReference type="SAM" id="Phobius"/>
    </source>
</evidence>
<proteinExistence type="predicted"/>
<keyword evidence="1" id="KW-0472">Membrane</keyword>
<keyword evidence="3" id="KW-1185">Reference proteome</keyword>
<evidence type="ECO:0000313" key="3">
    <source>
        <dbReference type="Proteomes" id="UP001474120"/>
    </source>
</evidence>
<name>A0ABU9KY56_9FLAO</name>
<accession>A0ABU9KY56</accession>
<dbReference type="EMBL" id="JBCDNA010000001">
    <property type="protein sequence ID" value="MEL4455116.1"/>
    <property type="molecule type" value="Genomic_DNA"/>
</dbReference>
<comment type="caution">
    <text evidence="2">The sequence shown here is derived from an EMBL/GenBank/DDBJ whole genome shotgun (WGS) entry which is preliminary data.</text>
</comment>
<sequence length="189" mass="21148">MKTNKKTYHLKTAILLLISMFLFNFSSVYGQETMKNAKVSLSFSEEDGAKKVTALAVEEDGTPIEDLELSFYVQRTFSLLPIGGFFNTTDENGEVAVDFPDDLPGDSIGKVKIVVKILESDLYNDLTVDEGKNWGVITTVNDSEEERTLWAASANAPWPLIFATSAMIIGIWIVFWFIISELYKVSKIK</sequence>